<name>A0A0A0J259_9MICO</name>
<dbReference type="RefSeq" id="WP_035917733.1">
    <property type="nucleotide sequence ID" value="NZ_AVPJ01000013.1"/>
</dbReference>
<accession>A0A0A0J259</accession>
<dbReference type="OrthoDB" id="4870511at2"/>
<comment type="caution">
    <text evidence="1">The sequence shown here is derived from an EMBL/GenBank/DDBJ whole genome shotgun (WGS) entry which is preliminary data.</text>
</comment>
<evidence type="ECO:0000313" key="1">
    <source>
        <dbReference type="EMBL" id="KGN31193.1"/>
    </source>
</evidence>
<dbReference type="AlphaFoldDB" id="A0A0A0J259"/>
<proteinExistence type="predicted"/>
<sequence>MLDTYLRALVAGECAIARAAAAPAFSSENGDLCGDVEVSAFSVREDAATPGPDEVVYSTILTTDGSSDGTIARGETLWFYQLEHRGGEWRVVSGGSGP</sequence>
<protein>
    <submittedName>
        <fullName evidence="1">Uncharacterized protein</fullName>
    </submittedName>
</protein>
<evidence type="ECO:0000313" key="2">
    <source>
        <dbReference type="Proteomes" id="UP000030002"/>
    </source>
</evidence>
<keyword evidence="2" id="KW-1185">Reference proteome</keyword>
<dbReference type="EMBL" id="AVPJ01000013">
    <property type="protein sequence ID" value="KGN31193.1"/>
    <property type="molecule type" value="Genomic_DNA"/>
</dbReference>
<gene>
    <name evidence="1" type="ORF">N802_04650</name>
</gene>
<organism evidence="1 2">
    <name type="scientific">Knoellia sinensis KCTC 19936</name>
    <dbReference type="NCBI Taxonomy" id="1385520"/>
    <lineage>
        <taxon>Bacteria</taxon>
        <taxon>Bacillati</taxon>
        <taxon>Actinomycetota</taxon>
        <taxon>Actinomycetes</taxon>
        <taxon>Micrococcales</taxon>
        <taxon>Intrasporangiaceae</taxon>
        <taxon>Knoellia</taxon>
    </lineage>
</organism>
<dbReference type="Proteomes" id="UP000030002">
    <property type="component" value="Unassembled WGS sequence"/>
</dbReference>
<reference evidence="1 2" key="1">
    <citation type="submission" date="2013-08" db="EMBL/GenBank/DDBJ databases">
        <title>The genome sequence of Knoellia sinensis.</title>
        <authorList>
            <person name="Zhu W."/>
            <person name="Wang G."/>
        </authorList>
    </citation>
    <scope>NUCLEOTIDE SEQUENCE [LARGE SCALE GENOMIC DNA]</scope>
    <source>
        <strain evidence="1 2">KCTC 19936</strain>
    </source>
</reference>
<dbReference type="eggNOG" id="ENOG5030W01">
    <property type="taxonomic scope" value="Bacteria"/>
</dbReference>